<feature type="region of interest" description="Disordered" evidence="1">
    <location>
        <begin position="22"/>
        <end position="48"/>
    </location>
</feature>
<evidence type="ECO:0000313" key="2">
    <source>
        <dbReference type="EMBL" id="SVE41867.1"/>
    </source>
</evidence>
<feature type="non-terminal residue" evidence="2">
    <location>
        <position position="226"/>
    </location>
</feature>
<proteinExistence type="predicted"/>
<name>A0A383DBJ7_9ZZZZ</name>
<sequence>MPRALIPIGLLLAACASSVGVTPSPVGAAATPEREASTEPLNPKLEREGPSVGALILDCNRHLRTWEEAMGRSRTQENSETLRWTEAALATLVNREREKLEQEAATGPTRNRAIASAALGFAPGPRTLTYLLNNLNSQDSFVLANTLLGIGAMGDPETPLGLLADTLLKENLPLAVTRNGLFAGHRLAAHLRNDPGGHLSRLFLSHLDFPDTGVRAQAASGLGLTR</sequence>
<reference evidence="2" key="1">
    <citation type="submission" date="2018-05" db="EMBL/GenBank/DDBJ databases">
        <authorList>
            <person name="Lanie J.A."/>
            <person name="Ng W.-L."/>
            <person name="Kazmierczak K.M."/>
            <person name="Andrzejewski T.M."/>
            <person name="Davidsen T.M."/>
            <person name="Wayne K.J."/>
            <person name="Tettelin H."/>
            <person name="Glass J.I."/>
            <person name="Rusch D."/>
            <person name="Podicherti R."/>
            <person name="Tsui H.-C.T."/>
            <person name="Winkler M.E."/>
        </authorList>
    </citation>
    <scope>NUCLEOTIDE SEQUENCE</scope>
</reference>
<accession>A0A383DBJ7</accession>
<dbReference type="AlphaFoldDB" id="A0A383DBJ7"/>
<evidence type="ECO:0008006" key="3">
    <source>
        <dbReference type="Google" id="ProtNLM"/>
    </source>
</evidence>
<evidence type="ECO:0000256" key="1">
    <source>
        <dbReference type="SAM" id="MobiDB-lite"/>
    </source>
</evidence>
<dbReference type="EMBL" id="UINC01215938">
    <property type="protein sequence ID" value="SVE41867.1"/>
    <property type="molecule type" value="Genomic_DNA"/>
</dbReference>
<organism evidence="2">
    <name type="scientific">marine metagenome</name>
    <dbReference type="NCBI Taxonomy" id="408172"/>
    <lineage>
        <taxon>unclassified sequences</taxon>
        <taxon>metagenomes</taxon>
        <taxon>ecological metagenomes</taxon>
    </lineage>
</organism>
<gene>
    <name evidence="2" type="ORF">METZ01_LOCUS494721</name>
</gene>
<protein>
    <recommendedName>
        <fullName evidence="3">HEAT repeat domain-containing protein</fullName>
    </recommendedName>
</protein>
<dbReference type="PROSITE" id="PS51257">
    <property type="entry name" value="PROKAR_LIPOPROTEIN"/>
    <property type="match status" value="1"/>
</dbReference>